<keyword evidence="4" id="KW-1134">Transmembrane beta strand</keyword>
<accession>A0A378MKW1</accession>
<keyword evidence="12" id="KW-0564">Palmitate</keyword>
<feature type="domain" description="SLBB" evidence="18">
    <location>
        <begin position="205"/>
        <end position="281"/>
    </location>
</feature>
<evidence type="ECO:0000256" key="13">
    <source>
        <dbReference type="ARBA" id="ARBA00023237"/>
    </source>
</evidence>
<evidence type="ECO:0000256" key="2">
    <source>
        <dbReference type="ARBA" id="ARBA00009450"/>
    </source>
</evidence>
<feature type="chain" id="PRO_5044389461" evidence="15">
    <location>
        <begin position="26"/>
        <end position="878"/>
    </location>
</feature>
<evidence type="ECO:0000313" key="22">
    <source>
        <dbReference type="Proteomes" id="UP000722957"/>
    </source>
</evidence>
<dbReference type="GO" id="GO:0009279">
    <property type="term" value="C:cell outer membrane"/>
    <property type="evidence" value="ECO:0007669"/>
    <property type="project" value="UniProtKB-SubCell"/>
</dbReference>
<evidence type="ECO:0000256" key="15">
    <source>
        <dbReference type="SAM" id="SignalP"/>
    </source>
</evidence>
<keyword evidence="7 15" id="KW-0732">Signal</keyword>
<evidence type="ECO:0000256" key="7">
    <source>
        <dbReference type="ARBA" id="ARBA00022729"/>
    </source>
</evidence>
<dbReference type="AlphaFoldDB" id="A0A378MKW1"/>
<keyword evidence="14" id="KW-0449">Lipoprotein</keyword>
<reference evidence="20 22" key="2">
    <citation type="journal article" date="2021" name="PeerJ">
        <title>Analysis of 44 Vibrio anguillarum genomes reveals high genetic diversity.</title>
        <authorList>
            <person name="Hansen M.J."/>
            <person name="Dalsgaard I."/>
        </authorList>
    </citation>
    <scope>NUCLEOTIDE SEQUENCE [LARGE SCALE GENOMIC DNA]</scope>
    <source>
        <strain evidence="20 22">17-16730-2A</strain>
    </source>
</reference>
<feature type="signal peptide" evidence="15">
    <location>
        <begin position="1"/>
        <end position="25"/>
    </location>
</feature>
<dbReference type="InterPro" id="IPR049712">
    <property type="entry name" value="Poly_export"/>
</dbReference>
<feature type="domain" description="Soluble ligand binding" evidence="17">
    <location>
        <begin position="776"/>
        <end position="823"/>
    </location>
</feature>
<dbReference type="PANTHER" id="PTHR33619">
    <property type="entry name" value="POLYSACCHARIDE EXPORT PROTEIN GFCE-RELATED"/>
    <property type="match status" value="1"/>
</dbReference>
<dbReference type="InterPro" id="IPR054765">
    <property type="entry name" value="SLBB_dom"/>
</dbReference>
<dbReference type="RefSeq" id="WP_019282252.1">
    <property type="nucleotide sequence ID" value="NZ_CP031535.1"/>
</dbReference>
<dbReference type="Gene3D" id="3.10.560.10">
    <property type="entry name" value="Outer membrane lipoprotein wza domain like"/>
    <property type="match status" value="6"/>
</dbReference>
<comment type="similarity">
    <text evidence="2">Belongs to the BexD/CtrA/VexA family.</text>
</comment>
<keyword evidence="9" id="KW-0406">Ion transport</keyword>
<evidence type="ECO:0000259" key="17">
    <source>
        <dbReference type="Pfam" id="PF10531"/>
    </source>
</evidence>
<keyword evidence="8" id="KW-0625">Polysaccharide transport</keyword>
<keyword evidence="10" id="KW-0626">Porin</keyword>
<dbReference type="Pfam" id="PF22461">
    <property type="entry name" value="SLBB_2"/>
    <property type="match status" value="1"/>
</dbReference>
<evidence type="ECO:0000256" key="4">
    <source>
        <dbReference type="ARBA" id="ARBA00022452"/>
    </source>
</evidence>
<dbReference type="Proteomes" id="UP000256923">
    <property type="component" value="Chromosome 1"/>
</dbReference>
<dbReference type="GO" id="GO:0015288">
    <property type="term" value="F:porin activity"/>
    <property type="evidence" value="ECO:0007669"/>
    <property type="project" value="UniProtKB-KW"/>
</dbReference>
<evidence type="ECO:0000256" key="11">
    <source>
        <dbReference type="ARBA" id="ARBA00023136"/>
    </source>
</evidence>
<evidence type="ECO:0000256" key="3">
    <source>
        <dbReference type="ARBA" id="ARBA00022448"/>
    </source>
</evidence>
<evidence type="ECO:0000259" key="16">
    <source>
        <dbReference type="Pfam" id="PF02563"/>
    </source>
</evidence>
<dbReference type="InterPro" id="IPR019554">
    <property type="entry name" value="Soluble_ligand-bd"/>
</dbReference>
<keyword evidence="13" id="KW-0998">Cell outer membrane</keyword>
<keyword evidence="11" id="KW-0472">Membrane</keyword>
<dbReference type="EMBL" id="CP034672">
    <property type="protein sequence ID" value="AZS24724.1"/>
    <property type="molecule type" value="Genomic_DNA"/>
</dbReference>
<sequence>MMKCNFFFNSFLLVFVAILPSTALSFTPTAAQISQFKSLPKAQQEQLAKQYGFDLNAISSASASNGVNGKEKIAEPKRATSIQENSNVESLNLKESDESELPLFGYDLFVGTPMDFTPVDNLPIPLDYVMAPGDEILVQLYGKSNQRYSVTIDRDGKVDFPELGAEYIAGQTFGEIKQYIVSLVERKLIGVEAVVSLGSIRTIQIYIAGEATQPGAYNVNGLTTLTQAIVASGGVKESGSLRNIQLKRKGKVIQYFDAYNLLLNGDNSQDIRLQAGDTLFIPTRQASVAVKGEIIRPAKYELKGKTTLESILKMAGGALPNAYLSLVNVRRVSTNGVELITLDFLNQPHRSFMLQPGDEVSLAPVNQSFSNVVAVHGEAIRQGTYSFVPGMKVNDVIKDIEQDLKETADLHYALLVREDVAPRKLRVKQFSLLNAISQPLSADNLPLQARDQIFIFDNGIDLEYWYRKDKNIKVDVASTEKPKFVEVVDQTTGALVELDTTSQLDLLGEEKVSKSDSLKKSSRELLLEPIIERLRAQATFDSPAQLIEVTGAVKYPGVYPLPDDVNFKALIDAAGGFAEHAYLAQAEVTRSQRVNDSFDVEHYTIFPRKLIDGDMSFDFVAQDSIMVKRQPDWQRDLSIELQGEVKFPGTYTFARGETLSDVIARAGGFTRFAYPAGAVFSRESLKRQEQERLKLLNVQLKQEIASLALRRQSSSASYTTSPNDAMAIAEELEKTEALGRLVIDLKQAVAGDSTNNIMLESGDKLYVPALQPILSVMGEVQFASNHTYRPGMSIEDYISAAGGTKKQADTDRIYVIRADGSVMLPNNSFWFSRKSKPLEPSDTIVVPIDTDYLDGLSTLTSATQILYQIGVAWSAIKD</sequence>
<feature type="domain" description="Soluble ligand binding" evidence="17">
    <location>
        <begin position="642"/>
        <end position="674"/>
    </location>
</feature>
<name>A0A378MKW1_VIBAN</name>
<evidence type="ECO:0000256" key="14">
    <source>
        <dbReference type="ARBA" id="ARBA00023288"/>
    </source>
</evidence>
<evidence type="ECO:0000313" key="21">
    <source>
        <dbReference type="Proteomes" id="UP000256923"/>
    </source>
</evidence>
<evidence type="ECO:0000256" key="9">
    <source>
        <dbReference type="ARBA" id="ARBA00023065"/>
    </source>
</evidence>
<keyword evidence="3" id="KW-0813">Transport</keyword>
<protein>
    <submittedName>
        <fullName evidence="20">Sugar transporter</fullName>
    </submittedName>
</protein>
<keyword evidence="6" id="KW-0812">Transmembrane</keyword>
<comment type="subcellular location">
    <subcellularLocation>
        <location evidence="1">Cell outer membrane</location>
        <topology evidence="1">Multi-pass membrane protein</topology>
    </subcellularLocation>
</comment>
<evidence type="ECO:0000256" key="1">
    <source>
        <dbReference type="ARBA" id="ARBA00004571"/>
    </source>
</evidence>
<reference evidence="19 21" key="1">
    <citation type="submission" date="2018-12" db="EMBL/GenBank/DDBJ databases">
        <title>Characterization and Draft Genome of Vibrio anguillarum J360 Marine Pathogen Isolated from an Outbreak in Lumpfish (Cyclopterus lumpus).</title>
        <authorList>
            <person name="Vasquez J.I."/>
            <person name="Cao T."/>
            <person name="Chakraborty S."/>
            <person name="Gnanagobal H."/>
            <person name="Wescot J."/>
            <person name="Boyce D."/>
            <person name="Santander J."/>
        </authorList>
    </citation>
    <scope>NUCLEOTIDE SEQUENCE [LARGE SCALE GENOMIC DNA]</scope>
    <source>
        <strain evidence="19 21">J360</strain>
    </source>
</reference>
<feature type="domain" description="Soluble ligand binding" evidence="17">
    <location>
        <begin position="547"/>
        <end position="591"/>
    </location>
</feature>
<evidence type="ECO:0000256" key="10">
    <source>
        <dbReference type="ARBA" id="ARBA00023114"/>
    </source>
</evidence>
<feature type="domain" description="Polysaccharide export protein N-terminal" evidence="16">
    <location>
        <begin position="126"/>
        <end position="195"/>
    </location>
</feature>
<dbReference type="GO" id="GO:0006811">
    <property type="term" value="P:monoatomic ion transport"/>
    <property type="evidence" value="ECO:0007669"/>
    <property type="project" value="UniProtKB-KW"/>
</dbReference>
<dbReference type="Pfam" id="PF02563">
    <property type="entry name" value="Poly_export"/>
    <property type="match status" value="1"/>
</dbReference>
<evidence type="ECO:0000313" key="20">
    <source>
        <dbReference type="EMBL" id="MBF4274229.1"/>
    </source>
</evidence>
<dbReference type="PANTHER" id="PTHR33619:SF3">
    <property type="entry name" value="POLYSACCHARIDE EXPORT PROTEIN GFCE-RELATED"/>
    <property type="match status" value="1"/>
</dbReference>
<evidence type="ECO:0000313" key="19">
    <source>
        <dbReference type="EMBL" id="AZS24724.1"/>
    </source>
</evidence>
<keyword evidence="5 20" id="KW-0762">Sugar transport</keyword>
<feature type="domain" description="Soluble ligand binding" evidence="17">
    <location>
        <begin position="288"/>
        <end position="336"/>
    </location>
</feature>
<proteinExistence type="inferred from homology"/>
<dbReference type="GO" id="GO:0015159">
    <property type="term" value="F:polysaccharide transmembrane transporter activity"/>
    <property type="evidence" value="ECO:0007669"/>
    <property type="project" value="InterPro"/>
</dbReference>
<gene>
    <name evidence="19" type="ORF">DYL72_06355</name>
    <name evidence="20" type="ORF">EAY07_19890</name>
</gene>
<dbReference type="Proteomes" id="UP000722957">
    <property type="component" value="Unassembled WGS sequence"/>
</dbReference>
<evidence type="ECO:0000256" key="5">
    <source>
        <dbReference type="ARBA" id="ARBA00022597"/>
    </source>
</evidence>
<dbReference type="InterPro" id="IPR003715">
    <property type="entry name" value="Poly_export_N"/>
</dbReference>
<evidence type="ECO:0000256" key="12">
    <source>
        <dbReference type="ARBA" id="ARBA00023139"/>
    </source>
</evidence>
<dbReference type="GO" id="GO:0046930">
    <property type="term" value="C:pore complex"/>
    <property type="evidence" value="ECO:0007669"/>
    <property type="project" value="UniProtKB-KW"/>
</dbReference>
<evidence type="ECO:0000256" key="8">
    <source>
        <dbReference type="ARBA" id="ARBA00023047"/>
    </source>
</evidence>
<evidence type="ECO:0000259" key="18">
    <source>
        <dbReference type="Pfam" id="PF22461"/>
    </source>
</evidence>
<dbReference type="EMBL" id="RDOM01000129">
    <property type="protein sequence ID" value="MBF4274229.1"/>
    <property type="molecule type" value="Genomic_DNA"/>
</dbReference>
<dbReference type="Pfam" id="PF10531">
    <property type="entry name" value="SLBB"/>
    <property type="match status" value="4"/>
</dbReference>
<organism evidence="20 22">
    <name type="scientific">Vibrio anguillarum</name>
    <name type="common">Listonella anguillarum</name>
    <dbReference type="NCBI Taxonomy" id="55601"/>
    <lineage>
        <taxon>Bacteria</taxon>
        <taxon>Pseudomonadati</taxon>
        <taxon>Pseudomonadota</taxon>
        <taxon>Gammaproteobacteria</taxon>
        <taxon>Vibrionales</taxon>
        <taxon>Vibrionaceae</taxon>
        <taxon>Vibrio</taxon>
    </lineage>
</organism>
<evidence type="ECO:0000256" key="6">
    <source>
        <dbReference type="ARBA" id="ARBA00022692"/>
    </source>
</evidence>